<dbReference type="PANTHER" id="PTHR43031:SF1">
    <property type="entry name" value="PYRIDINE NUCLEOTIDE-DISULPHIDE OXIDOREDUCTASE"/>
    <property type="match status" value="1"/>
</dbReference>
<dbReference type="OrthoDB" id="566238at2759"/>
<organism evidence="2 3">
    <name type="scientific">Callorhinchus milii</name>
    <name type="common">Ghost shark</name>
    <dbReference type="NCBI Taxonomy" id="7868"/>
    <lineage>
        <taxon>Eukaryota</taxon>
        <taxon>Metazoa</taxon>
        <taxon>Chordata</taxon>
        <taxon>Craniata</taxon>
        <taxon>Vertebrata</taxon>
        <taxon>Chondrichthyes</taxon>
        <taxon>Holocephali</taxon>
        <taxon>Chimaeriformes</taxon>
        <taxon>Callorhinchidae</taxon>
        <taxon>Callorhinchus</taxon>
    </lineage>
</organism>
<dbReference type="PROSITE" id="PS50206">
    <property type="entry name" value="RHODANESE_3"/>
    <property type="match status" value="1"/>
</dbReference>
<dbReference type="PANTHER" id="PTHR43031">
    <property type="entry name" value="FAD-DEPENDENT OXIDOREDUCTASE"/>
    <property type="match status" value="1"/>
</dbReference>
<reference evidence="2" key="4">
    <citation type="submission" date="2025-08" db="UniProtKB">
        <authorList>
            <consortium name="Ensembl"/>
        </authorList>
    </citation>
    <scope>IDENTIFICATION</scope>
</reference>
<dbReference type="RefSeq" id="XP_042194535.1">
    <property type="nucleotide sequence ID" value="XM_042338601.1"/>
</dbReference>
<name>A0A4W3IYE0_CALMI</name>
<dbReference type="Pfam" id="PF00581">
    <property type="entry name" value="Rhodanese"/>
    <property type="match status" value="1"/>
</dbReference>
<dbReference type="GeneID" id="121849773"/>
<evidence type="ECO:0000313" key="2">
    <source>
        <dbReference type="Ensembl" id="ENSCMIP00000031133.1"/>
    </source>
</evidence>
<dbReference type="SUPFAM" id="SSF52821">
    <property type="entry name" value="Rhodanese/Cell cycle control phosphatase"/>
    <property type="match status" value="1"/>
</dbReference>
<evidence type="ECO:0000259" key="1">
    <source>
        <dbReference type="PROSITE" id="PS50206"/>
    </source>
</evidence>
<keyword evidence="3" id="KW-1185">Reference proteome</keyword>
<dbReference type="Ensembl" id="ENSCMIT00000031608.1">
    <property type="protein sequence ID" value="ENSCMIP00000031133.1"/>
    <property type="gene ID" value="ENSCMIG00000013386.1"/>
</dbReference>
<dbReference type="GeneTree" id="ENSGT00960000189199"/>
<sequence length="164" mass="18455">MLKQVSAFVRHSSQGVEAVSTDTVRDLLEAERDQLVLLDTRSLAEYEVSHLEGAVHVDPDTVNMDEVVQSLDLADNKENKDLVCYCTVGYRSSKVAQKLNQYLAINSGQSLQGLLKVYNMEGGLVKWANERKLMVDGKNQPTILVHPYNAMWGYLLEPQFRAQI</sequence>
<dbReference type="InterPro" id="IPR001763">
    <property type="entry name" value="Rhodanese-like_dom"/>
</dbReference>
<dbReference type="InterPro" id="IPR050229">
    <property type="entry name" value="GlpE_sulfurtransferase"/>
</dbReference>
<reference evidence="3" key="1">
    <citation type="journal article" date="2006" name="Science">
        <title>Ancient noncoding elements conserved in the human genome.</title>
        <authorList>
            <person name="Venkatesh B."/>
            <person name="Kirkness E.F."/>
            <person name="Loh Y.H."/>
            <person name="Halpern A.L."/>
            <person name="Lee A.P."/>
            <person name="Johnson J."/>
            <person name="Dandona N."/>
            <person name="Viswanathan L.D."/>
            <person name="Tay A."/>
            <person name="Venter J.C."/>
            <person name="Strausberg R.L."/>
            <person name="Brenner S."/>
        </authorList>
    </citation>
    <scope>NUCLEOTIDE SEQUENCE [LARGE SCALE GENOMIC DNA]</scope>
</reference>
<dbReference type="Gene3D" id="3.40.250.10">
    <property type="entry name" value="Rhodanese-like domain"/>
    <property type="match status" value="1"/>
</dbReference>
<dbReference type="KEGG" id="cmk:121849773"/>
<feature type="domain" description="Rhodanese" evidence="1">
    <location>
        <begin position="31"/>
        <end position="136"/>
    </location>
</feature>
<proteinExistence type="predicted"/>
<reference evidence="3" key="3">
    <citation type="journal article" date="2014" name="Nature">
        <title>Elephant shark genome provides unique insights into gnathostome evolution.</title>
        <authorList>
            <consortium name="International Elephant Shark Genome Sequencing Consortium"/>
            <person name="Venkatesh B."/>
            <person name="Lee A.P."/>
            <person name="Ravi V."/>
            <person name="Maurya A.K."/>
            <person name="Lian M.M."/>
            <person name="Swann J.B."/>
            <person name="Ohta Y."/>
            <person name="Flajnik M.F."/>
            <person name="Sutoh Y."/>
            <person name="Kasahara M."/>
            <person name="Hoon S."/>
            <person name="Gangu V."/>
            <person name="Roy S.W."/>
            <person name="Irimia M."/>
            <person name="Korzh V."/>
            <person name="Kondrychyn I."/>
            <person name="Lim Z.W."/>
            <person name="Tay B.H."/>
            <person name="Tohari S."/>
            <person name="Kong K.W."/>
            <person name="Ho S."/>
            <person name="Lorente-Galdos B."/>
            <person name="Quilez J."/>
            <person name="Marques-Bonet T."/>
            <person name="Raney B.J."/>
            <person name="Ingham P.W."/>
            <person name="Tay A."/>
            <person name="Hillier L.W."/>
            <person name="Minx P."/>
            <person name="Boehm T."/>
            <person name="Wilson R.K."/>
            <person name="Brenner S."/>
            <person name="Warren W.C."/>
        </authorList>
    </citation>
    <scope>NUCLEOTIDE SEQUENCE [LARGE SCALE GENOMIC DNA]</scope>
</reference>
<protein>
    <recommendedName>
        <fullName evidence="1">Rhodanese domain-containing protein</fullName>
    </recommendedName>
</protein>
<accession>A0A4W3IYE0</accession>
<reference evidence="2" key="5">
    <citation type="submission" date="2025-09" db="UniProtKB">
        <authorList>
            <consortium name="Ensembl"/>
        </authorList>
    </citation>
    <scope>IDENTIFICATION</scope>
</reference>
<evidence type="ECO:0000313" key="3">
    <source>
        <dbReference type="Proteomes" id="UP000314986"/>
    </source>
</evidence>
<dbReference type="InterPro" id="IPR036873">
    <property type="entry name" value="Rhodanese-like_dom_sf"/>
</dbReference>
<dbReference type="RefSeq" id="XP_042194537.1">
    <property type="nucleotide sequence ID" value="XM_042338603.1"/>
</dbReference>
<dbReference type="SMART" id="SM00450">
    <property type="entry name" value="RHOD"/>
    <property type="match status" value="1"/>
</dbReference>
<dbReference type="InParanoid" id="A0A4W3IYE0"/>
<dbReference type="Proteomes" id="UP000314986">
    <property type="component" value="Unassembled WGS sequence"/>
</dbReference>
<reference evidence="3" key="2">
    <citation type="journal article" date="2007" name="PLoS Biol.">
        <title>Survey sequencing and comparative analysis of the elephant shark (Callorhinchus milii) genome.</title>
        <authorList>
            <person name="Venkatesh B."/>
            <person name="Kirkness E.F."/>
            <person name="Loh Y.H."/>
            <person name="Halpern A.L."/>
            <person name="Lee A.P."/>
            <person name="Johnson J."/>
            <person name="Dandona N."/>
            <person name="Viswanathan L.D."/>
            <person name="Tay A."/>
            <person name="Venter J.C."/>
            <person name="Strausberg R.L."/>
            <person name="Brenner S."/>
        </authorList>
    </citation>
    <scope>NUCLEOTIDE SEQUENCE [LARGE SCALE GENOMIC DNA]</scope>
</reference>
<dbReference type="AlphaFoldDB" id="A0A4W3IYE0"/>
<dbReference type="OMA" id="YHRHIVC"/>
<dbReference type="RefSeq" id="XP_042194536.1">
    <property type="nucleotide sequence ID" value="XM_042338602.1"/>
</dbReference>
<dbReference type="CDD" id="cd00158">
    <property type="entry name" value="RHOD"/>
    <property type="match status" value="1"/>
</dbReference>
<gene>
    <name evidence="2" type="primary">LOC121849773</name>
</gene>